<feature type="domain" description="Alpha/beta hydrolase fold-3" evidence="4">
    <location>
        <begin position="84"/>
        <end position="281"/>
    </location>
</feature>
<organism evidence="5 6">
    <name type="scientific">Pseudomonas fluvialis</name>
    <dbReference type="NCBI Taxonomy" id="1793966"/>
    <lineage>
        <taxon>Bacteria</taxon>
        <taxon>Pseudomonadati</taxon>
        <taxon>Pseudomonadota</taxon>
        <taxon>Gammaproteobacteria</taxon>
        <taxon>Pseudomonadales</taxon>
        <taxon>Pseudomonadaceae</taxon>
        <taxon>Pseudomonas</taxon>
    </lineage>
</organism>
<evidence type="ECO:0000256" key="2">
    <source>
        <dbReference type="ARBA" id="ARBA00022801"/>
    </source>
</evidence>
<sequence length="307" mass="33361">MNWCVELPPASRTQRLLSGLLRGVTRVLFRGLMRPAVPLLMQRALLRLATLLPPRARGVAIRPGRLGEVRCEWLQGARDNGWVVLYLHGGAFVLGSPRTHRAITSHLASISGARVCAVDYRLAPEHPWPAAVDDALSAYRALLAQGQPADQLVIAGDSAGGQLTLGLALRLREAGLPQPAALVCFSPVSDLSGATWHEPPAGDPLLGRAWLEQGVRSYCAGQPDLRAAWLSPRYASLHDLPPLLVQVGSDEHLLTQSLALQEHAELALRLEVYPGQWHVFQINCGLLQVARLAMQRVAAFLKEQGCQ</sequence>
<keyword evidence="2 5" id="KW-0378">Hydrolase</keyword>
<dbReference type="InterPro" id="IPR050300">
    <property type="entry name" value="GDXG_lipolytic_enzyme"/>
</dbReference>
<dbReference type="Gene3D" id="3.40.50.1820">
    <property type="entry name" value="alpha/beta hydrolase"/>
    <property type="match status" value="1"/>
</dbReference>
<dbReference type="PANTHER" id="PTHR48081:SF30">
    <property type="entry name" value="ACETYL-HYDROLASE LIPR-RELATED"/>
    <property type="match status" value="1"/>
</dbReference>
<dbReference type="Proteomes" id="UP000242861">
    <property type="component" value="Unassembled WGS sequence"/>
</dbReference>
<evidence type="ECO:0000256" key="1">
    <source>
        <dbReference type="ARBA" id="ARBA00010515"/>
    </source>
</evidence>
<dbReference type="PROSITE" id="PS01174">
    <property type="entry name" value="LIPASE_GDXG_SER"/>
    <property type="match status" value="1"/>
</dbReference>
<dbReference type="Pfam" id="PF07859">
    <property type="entry name" value="Abhydrolase_3"/>
    <property type="match status" value="1"/>
</dbReference>
<proteinExistence type="inferred from homology"/>
<comment type="caution">
    <text evidence="5">The sequence shown here is derived from an EMBL/GenBank/DDBJ whole genome shotgun (WGS) entry which is preliminary data.</text>
</comment>
<protein>
    <submittedName>
        <fullName evidence="5">Alpha/beta hydrolase</fullName>
    </submittedName>
</protein>
<reference evidence="6" key="1">
    <citation type="submission" date="2017-12" db="EMBL/GenBank/DDBJ databases">
        <authorList>
            <person name="Yu X.-Y."/>
        </authorList>
    </citation>
    <scope>NUCLEOTIDE SEQUENCE [LARGE SCALE GENOMIC DNA]</scope>
    <source>
        <strain evidence="6">ZYSR67-Z</strain>
    </source>
</reference>
<feature type="active site" evidence="3">
    <location>
        <position position="158"/>
    </location>
</feature>
<dbReference type="EMBL" id="PIYS01000003">
    <property type="protein sequence ID" value="PKF72712.1"/>
    <property type="molecule type" value="Genomic_DNA"/>
</dbReference>
<name>A0A2I0CTW2_9PSED</name>
<dbReference type="RefSeq" id="WP_101192722.1">
    <property type="nucleotide sequence ID" value="NZ_PIYS01000003.1"/>
</dbReference>
<gene>
    <name evidence="5" type="ORF">CW360_03080</name>
</gene>
<dbReference type="SUPFAM" id="SSF53474">
    <property type="entry name" value="alpha/beta-Hydrolases"/>
    <property type="match status" value="1"/>
</dbReference>
<dbReference type="InterPro" id="IPR033140">
    <property type="entry name" value="Lipase_GDXG_put_SER_AS"/>
</dbReference>
<dbReference type="InterPro" id="IPR029058">
    <property type="entry name" value="AB_hydrolase_fold"/>
</dbReference>
<evidence type="ECO:0000313" key="6">
    <source>
        <dbReference type="Proteomes" id="UP000242861"/>
    </source>
</evidence>
<evidence type="ECO:0000259" key="4">
    <source>
        <dbReference type="Pfam" id="PF07859"/>
    </source>
</evidence>
<dbReference type="PROSITE" id="PS01173">
    <property type="entry name" value="LIPASE_GDXG_HIS"/>
    <property type="match status" value="1"/>
</dbReference>
<accession>A0A2I0CTW2</accession>
<comment type="similarity">
    <text evidence="1">Belongs to the 'GDXG' lipolytic enzyme family.</text>
</comment>
<evidence type="ECO:0000256" key="3">
    <source>
        <dbReference type="PROSITE-ProRule" id="PRU10038"/>
    </source>
</evidence>
<dbReference type="PANTHER" id="PTHR48081">
    <property type="entry name" value="AB HYDROLASE SUPERFAMILY PROTEIN C4A8.06C"/>
    <property type="match status" value="1"/>
</dbReference>
<dbReference type="AlphaFoldDB" id="A0A2I0CTW2"/>
<dbReference type="GO" id="GO:0004806">
    <property type="term" value="F:triacylglycerol lipase activity"/>
    <property type="evidence" value="ECO:0007669"/>
    <property type="project" value="TreeGrafter"/>
</dbReference>
<dbReference type="InterPro" id="IPR013094">
    <property type="entry name" value="AB_hydrolase_3"/>
</dbReference>
<dbReference type="InterPro" id="IPR002168">
    <property type="entry name" value="Lipase_GDXG_HIS_AS"/>
</dbReference>
<evidence type="ECO:0000313" key="5">
    <source>
        <dbReference type="EMBL" id="PKF72712.1"/>
    </source>
</evidence>